<dbReference type="PROSITE" id="PS51375">
    <property type="entry name" value="PPR"/>
    <property type="match status" value="1"/>
</dbReference>
<dbReference type="GeneID" id="54476667"/>
<dbReference type="EMBL" id="MU001640">
    <property type="protein sequence ID" value="KAF2479927.1"/>
    <property type="molecule type" value="Genomic_DNA"/>
</dbReference>
<evidence type="ECO:0000313" key="3">
    <source>
        <dbReference type="EMBL" id="KAF2479927.1"/>
    </source>
</evidence>
<proteinExistence type="predicted"/>
<dbReference type="AlphaFoldDB" id="A0A6A6PKY2"/>
<evidence type="ECO:0000256" key="2">
    <source>
        <dbReference type="PROSITE-ProRule" id="PRU00708"/>
    </source>
</evidence>
<evidence type="ECO:0008006" key="5">
    <source>
        <dbReference type="Google" id="ProtNLM"/>
    </source>
</evidence>
<evidence type="ECO:0000313" key="4">
    <source>
        <dbReference type="Proteomes" id="UP000799767"/>
    </source>
</evidence>
<dbReference type="RefSeq" id="XP_033586497.1">
    <property type="nucleotide sequence ID" value="XM_033735665.1"/>
</dbReference>
<keyword evidence="1" id="KW-0677">Repeat</keyword>
<dbReference type="OrthoDB" id="185373at2759"/>
<accession>A0A6A6PKY2</accession>
<dbReference type="InterPro" id="IPR011990">
    <property type="entry name" value="TPR-like_helical_dom_sf"/>
</dbReference>
<dbReference type="PANTHER" id="PTHR47942:SF78">
    <property type="entry name" value="PENTATRICOPEPTIDE REPEAT PROTEIN (AFU_ORTHOLOGUE AFUA_4G07240)"/>
    <property type="match status" value="1"/>
</dbReference>
<organism evidence="3 4">
    <name type="scientific">Neohortaea acidophila</name>
    <dbReference type="NCBI Taxonomy" id="245834"/>
    <lineage>
        <taxon>Eukaryota</taxon>
        <taxon>Fungi</taxon>
        <taxon>Dikarya</taxon>
        <taxon>Ascomycota</taxon>
        <taxon>Pezizomycotina</taxon>
        <taxon>Dothideomycetes</taxon>
        <taxon>Dothideomycetidae</taxon>
        <taxon>Mycosphaerellales</taxon>
        <taxon>Teratosphaeriaceae</taxon>
        <taxon>Neohortaea</taxon>
    </lineage>
</organism>
<dbReference type="Gene3D" id="1.25.40.10">
    <property type="entry name" value="Tetratricopeptide repeat domain"/>
    <property type="match status" value="2"/>
</dbReference>
<dbReference type="InterPro" id="IPR002885">
    <property type="entry name" value="PPR_rpt"/>
</dbReference>
<gene>
    <name evidence="3" type="ORF">BDY17DRAFT_312850</name>
</gene>
<dbReference type="InterPro" id="IPR051222">
    <property type="entry name" value="PPR/CCM1_RNA-binding"/>
</dbReference>
<dbReference type="Proteomes" id="UP000799767">
    <property type="component" value="Unassembled WGS sequence"/>
</dbReference>
<dbReference type="NCBIfam" id="TIGR00756">
    <property type="entry name" value="PPR"/>
    <property type="match status" value="1"/>
</dbReference>
<feature type="repeat" description="PPR" evidence="2">
    <location>
        <begin position="233"/>
        <end position="267"/>
    </location>
</feature>
<dbReference type="PANTHER" id="PTHR47942">
    <property type="entry name" value="TETRATRICOPEPTIDE REPEAT (TPR)-LIKE SUPERFAMILY PROTEIN-RELATED"/>
    <property type="match status" value="1"/>
</dbReference>
<dbReference type="Pfam" id="PF13812">
    <property type="entry name" value="PPR_3"/>
    <property type="match status" value="1"/>
</dbReference>
<evidence type="ECO:0000256" key="1">
    <source>
        <dbReference type="ARBA" id="ARBA00022737"/>
    </source>
</evidence>
<dbReference type="Pfam" id="PF13041">
    <property type="entry name" value="PPR_2"/>
    <property type="match status" value="1"/>
</dbReference>
<protein>
    <recommendedName>
        <fullName evidence="5">Pentatricopeptide repeat protein</fullName>
    </recommendedName>
</protein>
<reference evidence="3" key="1">
    <citation type="journal article" date="2020" name="Stud. Mycol.">
        <title>101 Dothideomycetes genomes: a test case for predicting lifestyles and emergence of pathogens.</title>
        <authorList>
            <person name="Haridas S."/>
            <person name="Albert R."/>
            <person name="Binder M."/>
            <person name="Bloem J."/>
            <person name="Labutti K."/>
            <person name="Salamov A."/>
            <person name="Andreopoulos B."/>
            <person name="Baker S."/>
            <person name="Barry K."/>
            <person name="Bills G."/>
            <person name="Bluhm B."/>
            <person name="Cannon C."/>
            <person name="Castanera R."/>
            <person name="Culley D."/>
            <person name="Daum C."/>
            <person name="Ezra D."/>
            <person name="Gonzalez J."/>
            <person name="Henrissat B."/>
            <person name="Kuo A."/>
            <person name="Liang C."/>
            <person name="Lipzen A."/>
            <person name="Lutzoni F."/>
            <person name="Magnuson J."/>
            <person name="Mondo S."/>
            <person name="Nolan M."/>
            <person name="Ohm R."/>
            <person name="Pangilinan J."/>
            <person name="Park H.-J."/>
            <person name="Ramirez L."/>
            <person name="Alfaro M."/>
            <person name="Sun H."/>
            <person name="Tritt A."/>
            <person name="Yoshinaga Y."/>
            <person name="Zwiers L.-H."/>
            <person name="Turgeon B."/>
            <person name="Goodwin S."/>
            <person name="Spatafora J."/>
            <person name="Crous P."/>
            <person name="Grigoriev I."/>
        </authorList>
    </citation>
    <scope>NUCLEOTIDE SEQUENCE</scope>
    <source>
        <strain evidence="3">CBS 113389</strain>
    </source>
</reference>
<name>A0A6A6PKY2_9PEZI</name>
<sequence length="361" mass="40891">MGMKPNIQICNIIMLNAIEAGDRSTALSVYRSLVQRELKPDEFTFAILLKACKMNIDDAELLNQIIRDAIESVNLRKAEVVAFEILYCLILHHTKHNRRTALATVTDACAQLFDLQPLEKLGLPIPKRQQQQSDRIMPLWPPAANLLITMSIEHVLSSQSDVEAVAALYVRWRELVDAGDPCLSHLATDDYTANIFLMAFIKHSNGLLHASRVIRDMQRPLPPSARVTQCKPTVQSWSIFLHGFTRHGKPKLAEQILAYMRGQGIEPNHVTWSTLLTGYARAQDEEGVLEGLRQVHESGFVWEEWMEGATKSLKQKARVEEELQKAKLVKRLNFMEELKRELEGRLSAAADVAQEDSYRSS</sequence>
<keyword evidence="4" id="KW-1185">Reference proteome</keyword>